<evidence type="ECO:0000256" key="2">
    <source>
        <dbReference type="ARBA" id="ARBA00022723"/>
    </source>
</evidence>
<dbReference type="AlphaFoldDB" id="A0A3N1UV89"/>
<dbReference type="Gene3D" id="3.40.50.11740">
    <property type="entry name" value="HypD, alpha/beta domain 2"/>
    <property type="match status" value="2"/>
</dbReference>
<keyword evidence="3" id="KW-0408">Iron</keyword>
<dbReference type="EMBL" id="RJVA01000011">
    <property type="protein sequence ID" value="ROQ93339.1"/>
    <property type="molecule type" value="Genomic_DNA"/>
</dbReference>
<dbReference type="Proteomes" id="UP000276223">
    <property type="component" value="Unassembled WGS sequence"/>
</dbReference>
<dbReference type="GO" id="GO:0051539">
    <property type="term" value="F:4 iron, 4 sulfur cluster binding"/>
    <property type="evidence" value="ECO:0007669"/>
    <property type="project" value="TreeGrafter"/>
</dbReference>
<name>A0A3N1UV89_9BACT</name>
<comment type="similarity">
    <text evidence="1">Belongs to the HypD family.</text>
</comment>
<proteinExistence type="inferred from homology"/>
<dbReference type="InterPro" id="IPR042243">
    <property type="entry name" value="HypD_1"/>
</dbReference>
<evidence type="ECO:0000256" key="1">
    <source>
        <dbReference type="ARBA" id="ARBA00007888"/>
    </source>
</evidence>
<dbReference type="PANTHER" id="PTHR30149">
    <property type="entry name" value="HYDROGENASE PROTEIN ASSEMBLY PROTEIN HYPD"/>
    <property type="match status" value="1"/>
</dbReference>
<dbReference type="RefSeq" id="WP_245994317.1">
    <property type="nucleotide sequence ID" value="NZ_RJVA01000011.1"/>
</dbReference>
<dbReference type="Pfam" id="PF01924">
    <property type="entry name" value="HypD"/>
    <property type="match status" value="1"/>
</dbReference>
<keyword evidence="5" id="KW-1185">Reference proteome</keyword>
<dbReference type="Gene3D" id="6.10.20.100">
    <property type="match status" value="1"/>
</dbReference>
<evidence type="ECO:0000256" key="3">
    <source>
        <dbReference type="ARBA" id="ARBA00023004"/>
    </source>
</evidence>
<dbReference type="PIRSF" id="PIRSF005622">
    <property type="entry name" value="Hydrgn_mat_hypD"/>
    <property type="match status" value="1"/>
</dbReference>
<keyword evidence="2" id="KW-0479">Metal-binding</keyword>
<dbReference type="InterPro" id="IPR002780">
    <property type="entry name" value="Hyd_form_HypD"/>
</dbReference>
<dbReference type="NCBIfam" id="TIGR00075">
    <property type="entry name" value="hypD"/>
    <property type="match status" value="1"/>
</dbReference>
<dbReference type="GO" id="GO:0070025">
    <property type="term" value="F:carbon monoxide binding"/>
    <property type="evidence" value="ECO:0007669"/>
    <property type="project" value="TreeGrafter"/>
</dbReference>
<reference evidence="4 5" key="1">
    <citation type="submission" date="2018-11" db="EMBL/GenBank/DDBJ databases">
        <title>Genomic Encyclopedia of Type Strains, Phase IV (KMG-IV): sequencing the most valuable type-strain genomes for metagenomic binning, comparative biology and taxonomic classification.</title>
        <authorList>
            <person name="Goeker M."/>
        </authorList>
    </citation>
    <scope>NUCLEOTIDE SEQUENCE [LARGE SCALE GENOMIC DNA]</scope>
    <source>
        <strain evidence="4 5">DSM 22027</strain>
    </source>
</reference>
<comment type="caution">
    <text evidence="4">The sequence shown here is derived from an EMBL/GenBank/DDBJ whole genome shotgun (WGS) entry which is preliminary data.</text>
</comment>
<gene>
    <name evidence="4" type="ORF">EDC27_1353</name>
</gene>
<evidence type="ECO:0000313" key="5">
    <source>
        <dbReference type="Proteomes" id="UP000276223"/>
    </source>
</evidence>
<dbReference type="GO" id="GO:0005506">
    <property type="term" value="F:iron ion binding"/>
    <property type="evidence" value="ECO:0007669"/>
    <property type="project" value="TreeGrafter"/>
</dbReference>
<sequence length="375" mass="40965">MTLKYVDEFRDGTLARTILAKLKKQCAGRAPMRFMEICGTHTVSIFRSGLRPLLPSTVELISGPGCPVCVTASEDIDKAIWFASQPDTIVATFGDLLRVPGSRTSLAQERAQGADVRMVYSAMDAVALAEENPDKEVVFIGIGFETTAPTVAAAVTMANRQGIQNFSVFSAHKVLPPAMEALLSSGDLRLDGFLCPGHVTTVIGAKAYEDVASRYRMPCVVAGFEPLDILHGLWMLVEQRLSGEARVDVQYRRGVTWEGNTAAQRLMAQVFRPANAVWRGLGPIARSGLAFRDEWARFDATQRFSVPTLSVREDPACRCGDVLRGVLAPLQCPLFRKVCTPQNPKGPCMVSSEGTCGAYFKYAYDGPDLDLEEKY</sequence>
<dbReference type="InterPro" id="IPR042244">
    <property type="entry name" value="HypD_2_sf"/>
</dbReference>
<dbReference type="PANTHER" id="PTHR30149:SF0">
    <property type="entry name" value="HYDROGENASE MATURATION FACTOR HYPD"/>
    <property type="match status" value="1"/>
</dbReference>
<evidence type="ECO:0000313" key="4">
    <source>
        <dbReference type="EMBL" id="ROQ93339.1"/>
    </source>
</evidence>
<dbReference type="GO" id="GO:0051604">
    <property type="term" value="P:protein maturation"/>
    <property type="evidence" value="ECO:0007669"/>
    <property type="project" value="TreeGrafter"/>
</dbReference>
<protein>
    <submittedName>
        <fullName evidence="4">Hydrogenase expression/formation protein HypD</fullName>
    </submittedName>
</protein>
<accession>A0A3N1UV89</accession>
<organism evidence="4 5">
    <name type="scientific">Desulfosoma caldarium</name>
    <dbReference type="NCBI Taxonomy" id="610254"/>
    <lineage>
        <taxon>Bacteria</taxon>
        <taxon>Pseudomonadati</taxon>
        <taxon>Thermodesulfobacteriota</taxon>
        <taxon>Syntrophobacteria</taxon>
        <taxon>Syntrophobacterales</taxon>
        <taxon>Syntrophobacteraceae</taxon>
        <taxon>Desulfosoma</taxon>
    </lineage>
</organism>